<dbReference type="Gene3D" id="3.30.56.70">
    <property type="entry name" value="N2,N2-dimethylguanosine tRNA methyltransferase, C-terminal domain"/>
    <property type="match status" value="1"/>
</dbReference>
<feature type="binding site" evidence="8">
    <location>
        <position position="261"/>
    </location>
    <ligand>
        <name>Zn(2+)</name>
        <dbReference type="ChEBI" id="CHEBI:29105"/>
    </ligand>
</feature>
<dbReference type="GO" id="GO:0030488">
    <property type="term" value="P:tRNA methylation"/>
    <property type="evidence" value="ECO:0007669"/>
    <property type="project" value="UniProtKB-UniRule"/>
</dbReference>
<evidence type="ECO:0000256" key="2">
    <source>
        <dbReference type="ARBA" id="ARBA00022603"/>
    </source>
</evidence>
<comment type="catalytic activity">
    <reaction evidence="8">
        <text>guanosine(26) in tRNA + 2 S-adenosyl-L-methionine = N(2)-dimethylguanosine(26) in tRNA + 2 S-adenosyl-L-homocysteine + 2 H(+)</text>
        <dbReference type="Rhea" id="RHEA:43140"/>
        <dbReference type="Rhea" id="RHEA-COMP:10359"/>
        <dbReference type="Rhea" id="RHEA-COMP:10360"/>
        <dbReference type="ChEBI" id="CHEBI:15378"/>
        <dbReference type="ChEBI" id="CHEBI:57856"/>
        <dbReference type="ChEBI" id="CHEBI:59789"/>
        <dbReference type="ChEBI" id="CHEBI:74269"/>
        <dbReference type="ChEBI" id="CHEBI:74513"/>
        <dbReference type="EC" id="2.1.1.216"/>
    </reaction>
</comment>
<dbReference type="InterPro" id="IPR042296">
    <property type="entry name" value="tRNA_met_Trm1_C"/>
</dbReference>
<sequence>MRVSEGDVTVEAPDPRDASSEGAGDAVFFNPEMELNRDVTVAVLRAFAERTDGGAANLGGSGLARNGDALGADADERTFSYLDATSATGVRAARAAKVGYDVTAADVDPDAVELARENLALNDLPGEAVEADANVLMHQERFDVVDLDPFGTPMPFADAAVAGTRKLLCVTATDTAPLCGAHFDSGVRKYDTVPRNTDFHREMGLRVLIGAMARVAARRDVAVEPICSHATRHYARTYLEVTHRATAADKALQWLGFVYHCEDCLYREHEYGRIAHPPDDCPNCGSARCSAAGPIWLGPVADSEFVDAAAAEVRPNMGEWQRASELLETLSGELDTPSHYDQHRLCKQWGAPANKLETFLDDLRDAGFSASRAHYGGTCFKTDADVSEIREAAEPPAASERE</sequence>
<keyword evidence="6 8" id="KW-0694">RNA-binding</keyword>
<keyword evidence="5 8" id="KW-0819">tRNA processing</keyword>
<proteinExistence type="inferred from homology"/>
<evidence type="ECO:0000256" key="8">
    <source>
        <dbReference type="HAMAP-Rule" id="MF_00290"/>
    </source>
</evidence>
<keyword evidence="8" id="KW-0862">Zinc</keyword>
<keyword evidence="3 8" id="KW-0808">Transferase</keyword>
<accession>A0ABD6BSQ8</accession>
<dbReference type="EC" id="2.1.1.216" evidence="7 8"/>
<dbReference type="Gene3D" id="3.40.50.150">
    <property type="entry name" value="Vaccinia Virus protein VP39"/>
    <property type="match status" value="1"/>
</dbReference>
<dbReference type="InterPro" id="IPR002905">
    <property type="entry name" value="Trm1"/>
</dbReference>
<keyword evidence="12" id="KW-1185">Reference proteome</keyword>
<feature type="region of interest" description="Disordered" evidence="10">
    <location>
        <begin position="1"/>
        <end position="24"/>
    </location>
</feature>
<name>A0ABD6BSQ8_9EURY</name>
<dbReference type="PANTHER" id="PTHR10631:SF3">
    <property type="entry name" value="TRNA (GUANINE(26)-N(2))-DIMETHYLTRANSFERASE"/>
    <property type="match status" value="1"/>
</dbReference>
<gene>
    <name evidence="8" type="primary">trm1</name>
    <name evidence="11" type="ORF">ACFSAU_08900</name>
</gene>
<evidence type="ECO:0000256" key="1">
    <source>
        <dbReference type="ARBA" id="ARBA00022555"/>
    </source>
</evidence>
<comment type="function">
    <text evidence="8">Dimethylates a single guanine residue at position 26 of a number of tRNAs using S-adenosyl-L-methionine as donor of the methyl groups.</text>
</comment>
<organism evidence="11 12">
    <name type="scientific">Halolamina litorea</name>
    <dbReference type="NCBI Taxonomy" id="1515593"/>
    <lineage>
        <taxon>Archaea</taxon>
        <taxon>Methanobacteriati</taxon>
        <taxon>Methanobacteriota</taxon>
        <taxon>Stenosarchaea group</taxon>
        <taxon>Halobacteria</taxon>
        <taxon>Halobacteriales</taxon>
        <taxon>Haloferacaceae</taxon>
    </lineage>
</organism>
<dbReference type="GO" id="GO:0000049">
    <property type="term" value="F:tRNA binding"/>
    <property type="evidence" value="ECO:0007669"/>
    <property type="project" value="UniProtKB-UniRule"/>
</dbReference>
<keyword evidence="1 8" id="KW-0820">tRNA-binding</keyword>
<feature type="binding site" evidence="8">
    <location>
        <position position="37"/>
    </location>
    <ligand>
        <name>S-adenosyl-L-methionine</name>
        <dbReference type="ChEBI" id="CHEBI:59789"/>
    </ligand>
</feature>
<keyword evidence="8" id="KW-0479">Metal-binding</keyword>
<dbReference type="InterPro" id="IPR022923">
    <property type="entry name" value="TRM1_arc_bac"/>
</dbReference>
<feature type="binding site" evidence="8">
    <location>
        <position position="281"/>
    </location>
    <ligand>
        <name>Zn(2+)</name>
        <dbReference type="ChEBI" id="CHEBI:29105"/>
    </ligand>
</feature>
<feature type="binding site" evidence="8">
    <location>
        <position position="91"/>
    </location>
    <ligand>
        <name>S-adenosyl-L-methionine</name>
        <dbReference type="ChEBI" id="CHEBI:59789"/>
    </ligand>
</feature>
<dbReference type="GO" id="GO:0046872">
    <property type="term" value="F:metal ion binding"/>
    <property type="evidence" value="ECO:0007669"/>
    <property type="project" value="UniProtKB-KW"/>
</dbReference>
<feature type="binding site" evidence="8">
    <location>
        <position position="284"/>
    </location>
    <ligand>
        <name>Zn(2+)</name>
        <dbReference type="ChEBI" id="CHEBI:29105"/>
    </ligand>
</feature>
<dbReference type="NCBIfam" id="TIGR00308">
    <property type="entry name" value="TRM1"/>
    <property type="match status" value="1"/>
</dbReference>
<evidence type="ECO:0000256" key="6">
    <source>
        <dbReference type="ARBA" id="ARBA00022884"/>
    </source>
</evidence>
<evidence type="ECO:0000256" key="3">
    <source>
        <dbReference type="ARBA" id="ARBA00022679"/>
    </source>
</evidence>
<keyword evidence="4 8" id="KW-0949">S-adenosyl-L-methionine</keyword>
<feature type="binding site" evidence="8">
    <location>
        <position position="264"/>
    </location>
    <ligand>
        <name>Zn(2+)</name>
        <dbReference type="ChEBI" id="CHEBI:29105"/>
    </ligand>
</feature>
<dbReference type="AlphaFoldDB" id="A0ABD6BSQ8"/>
<evidence type="ECO:0000256" key="10">
    <source>
        <dbReference type="SAM" id="MobiDB-lite"/>
    </source>
</evidence>
<reference evidence="11 12" key="1">
    <citation type="journal article" date="2019" name="Int. J. Syst. Evol. Microbiol.">
        <title>The Global Catalogue of Microorganisms (GCM) 10K type strain sequencing project: providing services to taxonomists for standard genome sequencing and annotation.</title>
        <authorList>
            <consortium name="The Broad Institute Genomics Platform"/>
            <consortium name="The Broad Institute Genome Sequencing Center for Infectious Disease"/>
            <person name="Wu L."/>
            <person name="Ma J."/>
        </authorList>
    </citation>
    <scope>NUCLEOTIDE SEQUENCE [LARGE SCALE GENOMIC DNA]</scope>
    <source>
        <strain evidence="11 12">CGMCC 1.12859</strain>
    </source>
</reference>
<feature type="binding site" evidence="8">
    <location>
        <position position="106"/>
    </location>
    <ligand>
        <name>S-adenosyl-L-methionine</name>
        <dbReference type="ChEBI" id="CHEBI:59789"/>
    </ligand>
</feature>
<evidence type="ECO:0000256" key="7">
    <source>
        <dbReference type="ARBA" id="ARBA00039099"/>
    </source>
</evidence>
<dbReference type="GO" id="GO:0160104">
    <property type="term" value="F:tRNA (guanine(26)-N2)-dimethyltransferase activity"/>
    <property type="evidence" value="ECO:0007669"/>
    <property type="project" value="UniProtKB-UniRule"/>
</dbReference>
<dbReference type="PANTHER" id="PTHR10631">
    <property type="entry name" value="N 2 ,N 2 -DIMETHYLGUANOSINE TRNA METHYLTRANSFERASE"/>
    <property type="match status" value="1"/>
</dbReference>
<evidence type="ECO:0000256" key="4">
    <source>
        <dbReference type="ARBA" id="ARBA00022691"/>
    </source>
</evidence>
<evidence type="ECO:0000313" key="12">
    <source>
        <dbReference type="Proteomes" id="UP001597139"/>
    </source>
</evidence>
<evidence type="ECO:0000256" key="9">
    <source>
        <dbReference type="PROSITE-ProRule" id="PRU00958"/>
    </source>
</evidence>
<comment type="similarity">
    <text evidence="8 9">Belongs to the class I-like SAM-binding methyltransferase superfamily. Trm1 family.</text>
</comment>
<protein>
    <recommendedName>
        <fullName evidence="7 8">tRNA (guanine(26)-N(2))-dimethyltransferase</fullName>
        <ecNumber evidence="7 8">2.1.1.216</ecNumber>
    </recommendedName>
    <alternativeName>
        <fullName evidence="8">tRNA 2,2-dimethylguanosine-26 methyltransferase</fullName>
    </alternativeName>
    <alternativeName>
        <fullName evidence="8">tRNA(guanine-26,N(2)-N(2)) methyltransferase</fullName>
    </alternativeName>
    <alternativeName>
        <fullName evidence="8">tRNA(m(2,2)G26)dimethyltransferase</fullName>
    </alternativeName>
</protein>
<dbReference type="PROSITE" id="PS51626">
    <property type="entry name" value="SAM_MT_TRM1"/>
    <property type="match status" value="1"/>
</dbReference>
<dbReference type="CDD" id="cd02440">
    <property type="entry name" value="AdoMet_MTases"/>
    <property type="match status" value="1"/>
</dbReference>
<dbReference type="RefSeq" id="WP_267647436.1">
    <property type="nucleotide sequence ID" value="NZ_JANHGR010000002.1"/>
</dbReference>
<dbReference type="Pfam" id="PF02005">
    <property type="entry name" value="TRM"/>
    <property type="match status" value="1"/>
</dbReference>
<dbReference type="InterPro" id="IPR029063">
    <property type="entry name" value="SAM-dependent_MTases_sf"/>
</dbReference>
<evidence type="ECO:0000256" key="5">
    <source>
        <dbReference type="ARBA" id="ARBA00022694"/>
    </source>
</evidence>
<dbReference type="Proteomes" id="UP001597139">
    <property type="component" value="Unassembled WGS sequence"/>
</dbReference>
<feature type="binding site" evidence="8">
    <location>
        <position position="132"/>
    </location>
    <ligand>
        <name>S-adenosyl-L-methionine</name>
        <dbReference type="ChEBI" id="CHEBI:59789"/>
    </ligand>
</feature>
<comment type="caution">
    <text evidence="11">The sequence shown here is derived from an EMBL/GenBank/DDBJ whole genome shotgun (WGS) entry which is preliminary data.</text>
</comment>
<evidence type="ECO:0000313" key="11">
    <source>
        <dbReference type="EMBL" id="MFD1567609.1"/>
    </source>
</evidence>
<feature type="binding site" evidence="8">
    <location>
        <position position="133"/>
    </location>
    <ligand>
        <name>S-adenosyl-L-methionine</name>
        <dbReference type="ChEBI" id="CHEBI:59789"/>
    </ligand>
</feature>
<keyword evidence="2 8" id="KW-0489">Methyltransferase</keyword>
<dbReference type="HAMAP" id="MF_00290">
    <property type="entry name" value="tRNA_dimethyltr_TRM1"/>
    <property type="match status" value="1"/>
</dbReference>
<dbReference type="SUPFAM" id="SSF53335">
    <property type="entry name" value="S-adenosyl-L-methionine-dependent methyltransferases"/>
    <property type="match status" value="1"/>
</dbReference>
<dbReference type="EMBL" id="JBHUCZ010000007">
    <property type="protein sequence ID" value="MFD1567609.1"/>
    <property type="molecule type" value="Genomic_DNA"/>
</dbReference>